<protein>
    <recommendedName>
        <fullName evidence="2">UGP3-like C-terminal hexapeptide repeats domain-containing protein</fullName>
    </recommendedName>
</protein>
<dbReference type="InterPro" id="IPR039741">
    <property type="entry name" value="UDP-sugar_pyrophosphorylase"/>
</dbReference>
<dbReference type="InterPro" id="IPR029044">
    <property type="entry name" value="Nucleotide-diphossugar_trans"/>
</dbReference>
<dbReference type="InterPro" id="IPR057388">
    <property type="entry name" value="Hexapep_UGP3_C"/>
</dbReference>
<proteinExistence type="predicted"/>
<evidence type="ECO:0000313" key="3">
    <source>
        <dbReference type="EMBL" id="KAK9827994.1"/>
    </source>
</evidence>
<feature type="domain" description="UGP3-like C-terminal hexapeptide repeats" evidence="2">
    <location>
        <begin position="654"/>
        <end position="769"/>
    </location>
</feature>
<evidence type="ECO:0000313" key="4">
    <source>
        <dbReference type="Proteomes" id="UP001445335"/>
    </source>
</evidence>
<dbReference type="Proteomes" id="UP001445335">
    <property type="component" value="Unassembled WGS sequence"/>
</dbReference>
<evidence type="ECO:0000259" key="2">
    <source>
        <dbReference type="Pfam" id="PF25441"/>
    </source>
</evidence>
<dbReference type="SUPFAM" id="SSF53448">
    <property type="entry name" value="Nucleotide-diphospho-sugar transferases"/>
    <property type="match status" value="1"/>
</dbReference>
<feature type="compositionally biased region" description="Basic residues" evidence="1">
    <location>
        <begin position="473"/>
        <end position="485"/>
    </location>
</feature>
<accession>A0AAW1R2Y6</accession>
<feature type="domain" description="UGP3-like C-terminal hexapeptide repeats" evidence="2">
    <location>
        <begin position="550"/>
        <end position="592"/>
    </location>
</feature>
<dbReference type="PANTHER" id="PTHR11952:SF14">
    <property type="entry name" value="UTP--GLUCOSE-1-PHOSPHATE URIDYLYLTRANSFERASE 3, CHLOROPLASTIC"/>
    <property type="match status" value="1"/>
</dbReference>
<feature type="region of interest" description="Disordered" evidence="1">
    <location>
        <begin position="473"/>
        <end position="494"/>
    </location>
</feature>
<name>A0AAW1R2Y6_9CHLO</name>
<comment type="caution">
    <text evidence="3">The sequence shown here is derived from an EMBL/GenBank/DDBJ whole genome shotgun (WGS) entry which is preliminary data.</text>
</comment>
<dbReference type="GO" id="GO:0003977">
    <property type="term" value="F:UDP-N-acetylglucosamine diphosphorylase activity"/>
    <property type="evidence" value="ECO:0007669"/>
    <property type="project" value="TreeGrafter"/>
</dbReference>
<reference evidence="3 4" key="1">
    <citation type="journal article" date="2024" name="Nat. Commun.">
        <title>Phylogenomics reveals the evolutionary origins of lichenization in chlorophyte algae.</title>
        <authorList>
            <person name="Puginier C."/>
            <person name="Libourel C."/>
            <person name="Otte J."/>
            <person name="Skaloud P."/>
            <person name="Haon M."/>
            <person name="Grisel S."/>
            <person name="Petersen M."/>
            <person name="Berrin J.G."/>
            <person name="Delaux P.M."/>
            <person name="Dal Grande F."/>
            <person name="Keller J."/>
        </authorList>
    </citation>
    <scope>NUCLEOTIDE SEQUENCE [LARGE SCALE GENOMIC DNA]</scope>
    <source>
        <strain evidence="3 4">SAG 245.80</strain>
    </source>
</reference>
<feature type="non-terminal residue" evidence="3">
    <location>
        <position position="1"/>
    </location>
</feature>
<dbReference type="GO" id="GO:0006048">
    <property type="term" value="P:UDP-N-acetylglucosamine biosynthetic process"/>
    <property type="evidence" value="ECO:0007669"/>
    <property type="project" value="TreeGrafter"/>
</dbReference>
<sequence length="799" mass="85095">LAPAVLAEAEALLAEQALALLLLPAIGQAHVLSLLPPPGGEALGEALGRLGDALARVHAFYDAIGGLPGYQRRCLQMIAAGRASAAAAPAERGQGDGGVRFHLPRGPDLAGPEGRVLAAAAAAAGLEALPHMAEIYPLGGAGDRLGLQCDVTGDSVPTAMLPYCGRTLLEGLLRDLQAREYLYWRLNGTQHTTPVALMTSDAKDNHGRVQALLERLGYFGRGADAFRLFRQPLVPLVGAEDGRWLLPAPLTPMLKPGGHGAIWKLMHDQGVFAWLASCAREAALVRQISNPMAGMDATLLALSGTGYADGRSFGFASCERAVGAAEGINVLAERRQRRADGRGWEWAYNVANVEYTEFERLGVPDKAAAGSALSRFPANTNVLYVGLQAVEGAVRAGIAAGGGAALPAPVFNLKKRFDYRCALSGEHRSTIAGRMECTMQGLVDSLAQRFDAPLPEERHGQLNTFAVFNRRRKVTSSAKRRRKPGSTRVAQTPDGSFLDLMRNAEELLARCGMRTPKVGGVEEYLARGPGFLFLFHPALGPLWDVVSQKIRGGALAPGAELVLEVAEAALTDVRVEGSLLVSADCALGAMEAVPGADALSVAAPLPRPPPTGDLHVHHPDGRMQVLPELYSRDSGAGRRSATKPWAPGAAVAPDERLVFSDRCARVRLTGVVVRNAGVDYAAPGNCYWRHRVARREAARIVLHGQAEFEASHVVLSGDQTFEVPDGYRMVVSAGPGGVPRRALHPLRQRRPSWAWRYSMGARGAIRLSLEEPARLRSGSCRPSDAAQPAAAELPFSYVI</sequence>
<dbReference type="PANTHER" id="PTHR11952">
    <property type="entry name" value="UDP- GLUCOSE PYROPHOSPHORYLASE"/>
    <property type="match status" value="1"/>
</dbReference>
<dbReference type="AlphaFoldDB" id="A0AAW1R2Y6"/>
<dbReference type="Pfam" id="PF25441">
    <property type="entry name" value="Hexapep_UGP3_C"/>
    <property type="match status" value="2"/>
</dbReference>
<gene>
    <name evidence="3" type="ORF">WJX81_006283</name>
</gene>
<organism evidence="3 4">
    <name type="scientific">Elliptochloris bilobata</name>
    <dbReference type="NCBI Taxonomy" id="381761"/>
    <lineage>
        <taxon>Eukaryota</taxon>
        <taxon>Viridiplantae</taxon>
        <taxon>Chlorophyta</taxon>
        <taxon>core chlorophytes</taxon>
        <taxon>Trebouxiophyceae</taxon>
        <taxon>Trebouxiophyceae incertae sedis</taxon>
        <taxon>Elliptochloris clade</taxon>
        <taxon>Elliptochloris</taxon>
    </lineage>
</organism>
<dbReference type="EMBL" id="JALJOU010000054">
    <property type="protein sequence ID" value="KAK9827994.1"/>
    <property type="molecule type" value="Genomic_DNA"/>
</dbReference>
<evidence type="ECO:0000256" key="1">
    <source>
        <dbReference type="SAM" id="MobiDB-lite"/>
    </source>
</evidence>
<dbReference type="Gene3D" id="3.90.550.10">
    <property type="entry name" value="Spore Coat Polysaccharide Biosynthesis Protein SpsA, Chain A"/>
    <property type="match status" value="1"/>
</dbReference>
<keyword evidence="4" id="KW-1185">Reference proteome</keyword>